<evidence type="ECO:0000256" key="2">
    <source>
        <dbReference type="ARBA" id="ARBA00014038"/>
    </source>
</evidence>
<dbReference type="PANTHER" id="PTHR10653:SF0">
    <property type="entry name" value="F-ACTIN-CAPPING PROTEIN SUBUNIT ALPHA"/>
    <property type="match status" value="1"/>
</dbReference>
<dbReference type="Gene3D" id="3.90.1150.210">
    <property type="entry name" value="F-actin capping protein, beta subunit"/>
    <property type="match status" value="1"/>
</dbReference>
<reference evidence="7" key="1">
    <citation type="submission" date="2003-08" db="EMBL/GenBank/DDBJ databases">
        <authorList>
            <person name="Birren B."/>
            <person name="Nusbaum C."/>
            <person name="Abebe A."/>
            <person name="Abouelleil A."/>
            <person name="Adekoya E."/>
            <person name="Ait-zahra M."/>
            <person name="Allen N."/>
            <person name="Allen T."/>
            <person name="An P."/>
            <person name="Anderson M."/>
            <person name="Anderson S."/>
            <person name="Arachchi H."/>
            <person name="Armbruster J."/>
            <person name="Bachantsang P."/>
            <person name="Baldwin J."/>
            <person name="Barry A."/>
            <person name="Bayul T."/>
            <person name="Blitshsteyn B."/>
            <person name="Bloom T."/>
            <person name="Blye J."/>
            <person name="Boguslavskiy L."/>
            <person name="Borowsky M."/>
            <person name="Boukhgalter B."/>
            <person name="Brunache A."/>
            <person name="Butler J."/>
            <person name="Calixte N."/>
            <person name="Calvo S."/>
            <person name="Camarata J."/>
            <person name="Campo K."/>
            <person name="Chang J."/>
            <person name="Cheshatsang Y."/>
            <person name="Citroen M."/>
            <person name="Collymore A."/>
            <person name="Considine T."/>
            <person name="Cook A."/>
            <person name="Cooke P."/>
            <person name="Corum B."/>
            <person name="Cuomo C."/>
            <person name="David R."/>
            <person name="Dawoe T."/>
            <person name="Degray S."/>
            <person name="Dodge S."/>
            <person name="Dooley K."/>
            <person name="Dorje P."/>
            <person name="Dorjee K."/>
            <person name="Dorris L."/>
            <person name="Duffey N."/>
            <person name="Dupes A."/>
            <person name="Elkins T."/>
            <person name="Engels R."/>
            <person name="Erickson J."/>
            <person name="Farina A."/>
            <person name="Faro S."/>
            <person name="Ferreira P."/>
            <person name="Fischer H."/>
            <person name="Fitzgerald M."/>
            <person name="Foley K."/>
            <person name="Gage D."/>
            <person name="Galagan J."/>
            <person name="Gearin G."/>
            <person name="Gnerre S."/>
            <person name="Gnirke A."/>
            <person name="Goyette A."/>
            <person name="Graham J."/>
            <person name="Grandbois E."/>
            <person name="Gyaltsen K."/>
            <person name="Hafez N."/>
            <person name="Hagopian D."/>
            <person name="Hagos B."/>
            <person name="Hall J."/>
            <person name="Hatcher B."/>
            <person name="Heller A."/>
            <person name="Higgins H."/>
            <person name="Honan T."/>
            <person name="Horn A."/>
            <person name="Houde N."/>
            <person name="Hughes L."/>
            <person name="Hulme W."/>
            <person name="Husby E."/>
            <person name="Iliev I."/>
            <person name="Jaffe D."/>
            <person name="Jones C."/>
            <person name="Kamal M."/>
            <person name="Kamat A."/>
            <person name="Kamvysselis M."/>
            <person name="Karlsson E."/>
            <person name="Kells C."/>
            <person name="Kieu A."/>
            <person name="Kisner P."/>
            <person name="Kodira C."/>
            <person name="Kulbokas E."/>
            <person name="Labutti K."/>
            <person name="Lama D."/>
            <person name="Landers T."/>
            <person name="Leger J."/>
            <person name="Levine S."/>
            <person name="Lewis D."/>
            <person name="Lewis T."/>
            <person name="Lindblad-toh K."/>
            <person name="Liu X."/>
            <person name="Lokyitsang T."/>
            <person name="Lokyitsang Y."/>
            <person name="Lucien O."/>
            <person name="Lui A."/>
            <person name="Ma L.J."/>
            <person name="Mabbitt R."/>
            <person name="Macdonald J."/>
            <person name="Maclean C."/>
            <person name="Major J."/>
            <person name="Manning J."/>
            <person name="Marabella R."/>
            <person name="Maru K."/>
            <person name="Matthews C."/>
            <person name="Mauceli E."/>
            <person name="Mccarthy M."/>
            <person name="Mcdonough S."/>
            <person name="Mcghee T."/>
            <person name="Meldrim J."/>
            <person name="Meneus L."/>
            <person name="Mesirov J."/>
            <person name="Mihalev A."/>
            <person name="Mihova T."/>
            <person name="Mikkelsen T."/>
            <person name="Mlenga V."/>
            <person name="Moru K."/>
            <person name="Mozes J."/>
            <person name="Mulrain L."/>
            <person name="Munson G."/>
            <person name="Naylor J."/>
            <person name="Newes C."/>
            <person name="Nguyen C."/>
            <person name="Nguyen N."/>
            <person name="Nguyen T."/>
            <person name="Nicol R."/>
            <person name="Nielsen C."/>
            <person name="Nizzari M."/>
            <person name="Norbu C."/>
            <person name="Norbu N."/>
            <person name="O'donnell P."/>
            <person name="Okoawo O."/>
            <person name="O'leary S."/>
            <person name="Omotosho B."/>
            <person name="O'neill K."/>
            <person name="Osman S."/>
            <person name="Parker S."/>
            <person name="Perrin D."/>
            <person name="Phunkhang P."/>
            <person name="Piqani B."/>
            <person name="Purcell S."/>
            <person name="Rachupka T."/>
            <person name="Ramasamy U."/>
            <person name="Rameau R."/>
            <person name="Ray V."/>
            <person name="Raymond C."/>
            <person name="Retta R."/>
            <person name="Richardson S."/>
            <person name="Rise C."/>
            <person name="Rodriguez J."/>
            <person name="Rogers J."/>
            <person name="Rogov P."/>
            <person name="Rutman M."/>
            <person name="Schupbach R."/>
            <person name="Seaman C."/>
            <person name="Settipalli S."/>
            <person name="Sharpe T."/>
            <person name="Sheridan J."/>
            <person name="Sherpa N."/>
            <person name="Shi J."/>
            <person name="Smirnov S."/>
            <person name="Smith C."/>
            <person name="Sougnez C."/>
            <person name="Spencer B."/>
            <person name="Stalker J."/>
            <person name="Stange-thomann N."/>
            <person name="Stavropoulos S."/>
            <person name="Stetson K."/>
            <person name="Stone C."/>
            <person name="Stone S."/>
            <person name="Stubbs M."/>
            <person name="Talamas J."/>
            <person name="Tchuinga P."/>
            <person name="Tenzing P."/>
            <person name="Tesfaye S."/>
            <person name="Theodore J."/>
            <person name="Thoulutsang Y."/>
            <person name="Topham K."/>
            <person name="Towey S."/>
            <person name="Tsamla T."/>
            <person name="Tsomo N."/>
            <person name="Vallee D."/>
            <person name="Vassiliev H."/>
            <person name="Venkataraman V."/>
            <person name="Vinson J."/>
            <person name="Vo A."/>
            <person name="Wade C."/>
            <person name="Wang S."/>
            <person name="Wangchuk T."/>
            <person name="Wangdi T."/>
            <person name="Whittaker C."/>
            <person name="Wilkinson J."/>
            <person name="Wu Y."/>
            <person name="Wyman D."/>
            <person name="Yadav S."/>
            <person name="Yang S."/>
            <person name="Yang X."/>
            <person name="Yeager S."/>
            <person name="Yee E."/>
            <person name="Young G."/>
            <person name="Zainoun J."/>
            <person name="Zembeck L."/>
            <person name="Zimmer A."/>
            <person name="Zody M."/>
            <person name="Lander E."/>
        </authorList>
    </citation>
    <scope>NUCLEOTIDE SEQUENCE [LARGE SCALE GENOMIC DNA]</scope>
</reference>
<keyword evidence="4 5" id="KW-0009">Actin-binding</keyword>
<comment type="function">
    <text evidence="5">F-actin-capping proteins bind in a Ca(2+)-independent manner to the fast growing ends of actin filaments (barbed end) thereby blocking the exchange of subunits at these ends. Unlike other capping proteins (such as gelsolin and severin), these proteins do not sever actin filaments.</text>
</comment>
<dbReference type="eggNOG" id="KOG0836">
    <property type="taxonomic scope" value="Eukaryota"/>
</dbReference>
<keyword evidence="7" id="KW-1185">Reference proteome</keyword>
<dbReference type="SUPFAM" id="SSF90096">
    <property type="entry name" value="Subunits of heterodimeric actin filament capping protein Capz"/>
    <property type="match status" value="1"/>
</dbReference>
<dbReference type="Proteomes" id="UP000007875">
    <property type="component" value="Unassembled WGS sequence"/>
</dbReference>
<dbReference type="InterPro" id="IPR037282">
    <property type="entry name" value="CapZ_alpha/beta"/>
</dbReference>
<dbReference type="STRING" id="51511.ENSCSAVP00000016268"/>
<dbReference type="GO" id="GO:0008290">
    <property type="term" value="C:F-actin capping protein complex"/>
    <property type="evidence" value="ECO:0007669"/>
    <property type="project" value="UniProtKB-UniRule"/>
</dbReference>
<keyword evidence="3 5" id="KW-0117">Actin capping</keyword>
<dbReference type="FunFam" id="3.90.1150.210:FF:000003">
    <property type="entry name" value="F-actin-capping protein subunit alpha"/>
    <property type="match status" value="1"/>
</dbReference>
<dbReference type="InterPro" id="IPR042276">
    <property type="entry name" value="CapZ_alpha/beta_2"/>
</dbReference>
<dbReference type="PROSITE" id="PS00748">
    <property type="entry name" value="F_ACTIN_CAPPING_A_1"/>
    <property type="match status" value="1"/>
</dbReference>
<reference evidence="6" key="3">
    <citation type="submission" date="2025-09" db="UniProtKB">
        <authorList>
            <consortium name="Ensembl"/>
        </authorList>
    </citation>
    <scope>IDENTIFICATION</scope>
</reference>
<dbReference type="InterPro" id="IPR042489">
    <property type="entry name" value="CapZ_alpha_1"/>
</dbReference>
<reference evidence="6" key="2">
    <citation type="submission" date="2025-08" db="UniProtKB">
        <authorList>
            <consortium name="Ensembl"/>
        </authorList>
    </citation>
    <scope>IDENTIFICATION</scope>
</reference>
<evidence type="ECO:0000313" key="6">
    <source>
        <dbReference type="Ensembl" id="ENSCSAVP00000016268.1"/>
    </source>
</evidence>
<dbReference type="GeneTree" id="ENSGT00950000183119"/>
<dbReference type="InterPro" id="IPR017865">
    <property type="entry name" value="F-actin_cap_asu_CS"/>
</dbReference>
<dbReference type="GO" id="GO:0051016">
    <property type="term" value="P:barbed-end actin filament capping"/>
    <property type="evidence" value="ECO:0007669"/>
    <property type="project" value="UniProtKB-UniRule"/>
</dbReference>
<comment type="similarity">
    <text evidence="1 5">Belongs to the F-actin-capping protein alpha subunit family.</text>
</comment>
<evidence type="ECO:0000256" key="1">
    <source>
        <dbReference type="ARBA" id="ARBA00010479"/>
    </source>
</evidence>
<evidence type="ECO:0000256" key="3">
    <source>
        <dbReference type="ARBA" id="ARBA00022467"/>
    </source>
</evidence>
<organism evidence="6 7">
    <name type="scientific">Ciona savignyi</name>
    <name type="common">Pacific transparent sea squirt</name>
    <dbReference type="NCBI Taxonomy" id="51511"/>
    <lineage>
        <taxon>Eukaryota</taxon>
        <taxon>Metazoa</taxon>
        <taxon>Chordata</taxon>
        <taxon>Tunicata</taxon>
        <taxon>Ascidiacea</taxon>
        <taxon>Phlebobranchia</taxon>
        <taxon>Cionidae</taxon>
        <taxon>Ciona</taxon>
    </lineage>
</organism>
<sequence>MSDYADQISDQERDRIVHDFITHSPPGEVETILNDVRHLLNKDGSSNLDKMMMSIAKYRLEQFTPVVVDKENVLLTTHGALDNNRFLDPRSKKTFHCNVAKKEVSDIQAASSEIDQNAEGYRSEIDNGLDKYIKEHYPSGLLTVYGKSSGGSISIIACIEDHKFSPENFWNGRWRSEWKIEIEDGNAKVVGVLKTQVHYYEDGNVQLMSHKDCKDNLTVSSEKQLAEDLAKLIAKCESDYQVAINANYNSMSTTTFKALRRQLPVTRTKIDWNKILGYQIGKEIGK</sequence>
<evidence type="ECO:0000256" key="4">
    <source>
        <dbReference type="ARBA" id="ARBA00023203"/>
    </source>
</evidence>
<dbReference type="AlphaFoldDB" id="H2ZFA2"/>
<dbReference type="PRINTS" id="PR00191">
    <property type="entry name" value="FACTINCAPA"/>
</dbReference>
<dbReference type="Gene3D" id="3.30.1140.60">
    <property type="entry name" value="F-actin capping protein, alpha subunit"/>
    <property type="match status" value="1"/>
</dbReference>
<dbReference type="GO" id="GO:0030863">
    <property type="term" value="C:cortical cytoskeleton"/>
    <property type="evidence" value="ECO:0007669"/>
    <property type="project" value="TreeGrafter"/>
</dbReference>
<dbReference type="InterPro" id="IPR002189">
    <property type="entry name" value="CapZ_alpha"/>
</dbReference>
<dbReference type="GO" id="GO:0051015">
    <property type="term" value="F:actin filament binding"/>
    <property type="evidence" value="ECO:0007669"/>
    <property type="project" value="TreeGrafter"/>
</dbReference>
<dbReference type="OMA" id="QEHFPNA"/>
<dbReference type="PROSITE" id="PS00749">
    <property type="entry name" value="F_ACTIN_CAPPING_A_2"/>
    <property type="match status" value="1"/>
</dbReference>
<evidence type="ECO:0000256" key="5">
    <source>
        <dbReference type="RuleBase" id="RU365077"/>
    </source>
</evidence>
<accession>H2ZFA2</accession>
<dbReference type="InParanoid" id="H2ZFA2"/>
<dbReference type="FunCoup" id="H2ZFA2">
    <property type="interactions" value="648"/>
</dbReference>
<protein>
    <recommendedName>
        <fullName evidence="2 5">F-actin-capping protein subunit alpha</fullName>
    </recommendedName>
</protein>
<evidence type="ECO:0000313" key="7">
    <source>
        <dbReference type="Proteomes" id="UP000007875"/>
    </source>
</evidence>
<dbReference type="Ensembl" id="ENSCSAVT00000016449.1">
    <property type="protein sequence ID" value="ENSCSAVP00000016268.1"/>
    <property type="gene ID" value="ENSCSAVG00000009571.1"/>
</dbReference>
<comment type="subunit">
    <text evidence="5">Heterodimer of an alpha and a beta subunit.</text>
</comment>
<dbReference type="GO" id="GO:0030036">
    <property type="term" value="P:actin cytoskeleton organization"/>
    <property type="evidence" value="ECO:0007669"/>
    <property type="project" value="TreeGrafter"/>
</dbReference>
<proteinExistence type="inferred from homology"/>
<dbReference type="Pfam" id="PF01267">
    <property type="entry name" value="F-actin_cap_A"/>
    <property type="match status" value="1"/>
</dbReference>
<dbReference type="PANTHER" id="PTHR10653">
    <property type="entry name" value="F-ACTIN-CAPPING PROTEIN SUBUNIT ALPHA"/>
    <property type="match status" value="1"/>
</dbReference>
<name>H2ZFA2_CIOSA</name>